<evidence type="ECO:0000313" key="8">
    <source>
        <dbReference type="EMBL" id="MFC5603466.1"/>
    </source>
</evidence>
<accession>A0ABW0TYN7</accession>
<sequence length="289" mass="31871">MFFIEAKRILVVIFGSLLMAVSLNFFLINANVYASGFSGAAQLVSSILSDQLGVSVSTGILLFIFNIPVFILGWFKVGRGFTIYSIISVVFTTIFLELLPVLSLSNDIILNAVFGGVIAGVGVGISLKLGASTGGMDIVAMVLSRLQDKPIGTYFLLLNGIIIVLAGVLYEPENALYTMVALYVTTSVIDMIHTRHEKVTAMIITHKAEELQQAIHQKMVRGITIVPAKGAYSREEKSMLYLVITRYELYDLEKIINEVDPQAFTNIVQTVGIFGFFRREDELPERRTT</sequence>
<keyword evidence="9" id="KW-1185">Reference proteome</keyword>
<dbReference type="InterPro" id="IPR003740">
    <property type="entry name" value="YitT"/>
</dbReference>
<dbReference type="PANTHER" id="PTHR33545">
    <property type="entry name" value="UPF0750 MEMBRANE PROTEIN YITT-RELATED"/>
    <property type="match status" value="1"/>
</dbReference>
<dbReference type="CDD" id="cd16380">
    <property type="entry name" value="YitT_C"/>
    <property type="match status" value="1"/>
</dbReference>
<name>A0ABW0TYN7_9BACL</name>
<organism evidence="8 9">
    <name type="scientific">Sporosarcina koreensis</name>
    <dbReference type="NCBI Taxonomy" id="334735"/>
    <lineage>
        <taxon>Bacteria</taxon>
        <taxon>Bacillati</taxon>
        <taxon>Bacillota</taxon>
        <taxon>Bacilli</taxon>
        <taxon>Bacillales</taxon>
        <taxon>Caryophanaceae</taxon>
        <taxon>Sporosarcina</taxon>
    </lineage>
</organism>
<keyword evidence="3 6" id="KW-0812">Transmembrane</keyword>
<evidence type="ECO:0000256" key="5">
    <source>
        <dbReference type="ARBA" id="ARBA00023136"/>
    </source>
</evidence>
<evidence type="ECO:0000256" key="4">
    <source>
        <dbReference type="ARBA" id="ARBA00022989"/>
    </source>
</evidence>
<dbReference type="EMBL" id="JBHSNP010000011">
    <property type="protein sequence ID" value="MFC5603466.1"/>
    <property type="molecule type" value="Genomic_DNA"/>
</dbReference>
<dbReference type="RefSeq" id="WP_381443965.1">
    <property type="nucleotide sequence ID" value="NZ_JBHSNP010000011.1"/>
</dbReference>
<protein>
    <submittedName>
        <fullName evidence="8">YitT family protein</fullName>
    </submittedName>
</protein>
<dbReference type="Pfam" id="PF10035">
    <property type="entry name" value="DUF2179"/>
    <property type="match status" value="1"/>
</dbReference>
<gene>
    <name evidence="8" type="ORF">ACFPTP_09535</name>
</gene>
<comment type="subcellular location">
    <subcellularLocation>
        <location evidence="1">Cell membrane</location>
        <topology evidence="1">Multi-pass membrane protein</topology>
    </subcellularLocation>
</comment>
<evidence type="ECO:0000313" key="9">
    <source>
        <dbReference type="Proteomes" id="UP001596071"/>
    </source>
</evidence>
<feature type="transmembrane region" description="Helical" evidence="6">
    <location>
        <begin position="81"/>
        <end position="102"/>
    </location>
</feature>
<keyword evidence="5 6" id="KW-0472">Membrane</keyword>
<dbReference type="PANTHER" id="PTHR33545:SF5">
    <property type="entry name" value="UPF0750 MEMBRANE PROTEIN YITT"/>
    <property type="match status" value="1"/>
</dbReference>
<dbReference type="InterPro" id="IPR051461">
    <property type="entry name" value="UPF0750_membrane"/>
</dbReference>
<evidence type="ECO:0000256" key="6">
    <source>
        <dbReference type="SAM" id="Phobius"/>
    </source>
</evidence>
<feature type="domain" description="DUF2179" evidence="7">
    <location>
        <begin position="221"/>
        <end position="275"/>
    </location>
</feature>
<dbReference type="InterPro" id="IPR019264">
    <property type="entry name" value="DUF2179"/>
</dbReference>
<evidence type="ECO:0000256" key="3">
    <source>
        <dbReference type="ARBA" id="ARBA00022692"/>
    </source>
</evidence>
<proteinExistence type="predicted"/>
<feature type="transmembrane region" description="Helical" evidence="6">
    <location>
        <begin position="9"/>
        <end position="32"/>
    </location>
</feature>
<feature type="transmembrane region" description="Helical" evidence="6">
    <location>
        <begin position="52"/>
        <end position="74"/>
    </location>
</feature>
<dbReference type="Gene3D" id="3.30.70.120">
    <property type="match status" value="1"/>
</dbReference>
<dbReference type="Proteomes" id="UP001596071">
    <property type="component" value="Unassembled WGS sequence"/>
</dbReference>
<dbReference type="PIRSF" id="PIRSF006483">
    <property type="entry name" value="Membrane_protein_YitT"/>
    <property type="match status" value="1"/>
</dbReference>
<evidence type="ECO:0000256" key="2">
    <source>
        <dbReference type="ARBA" id="ARBA00022475"/>
    </source>
</evidence>
<evidence type="ECO:0000259" key="7">
    <source>
        <dbReference type="Pfam" id="PF10035"/>
    </source>
</evidence>
<reference evidence="9" key="1">
    <citation type="journal article" date="2019" name="Int. J. Syst. Evol. Microbiol.">
        <title>The Global Catalogue of Microorganisms (GCM) 10K type strain sequencing project: providing services to taxonomists for standard genome sequencing and annotation.</title>
        <authorList>
            <consortium name="The Broad Institute Genomics Platform"/>
            <consortium name="The Broad Institute Genome Sequencing Center for Infectious Disease"/>
            <person name="Wu L."/>
            <person name="Ma J."/>
        </authorList>
    </citation>
    <scope>NUCLEOTIDE SEQUENCE [LARGE SCALE GENOMIC DNA]</scope>
    <source>
        <strain evidence="9">KACC 11299</strain>
    </source>
</reference>
<dbReference type="InterPro" id="IPR015867">
    <property type="entry name" value="N-reg_PII/ATP_PRibTrfase_C"/>
</dbReference>
<keyword evidence="4 6" id="KW-1133">Transmembrane helix</keyword>
<comment type="caution">
    <text evidence="8">The sequence shown here is derived from an EMBL/GenBank/DDBJ whole genome shotgun (WGS) entry which is preliminary data.</text>
</comment>
<feature type="transmembrane region" description="Helical" evidence="6">
    <location>
        <begin position="175"/>
        <end position="192"/>
    </location>
</feature>
<feature type="transmembrane region" description="Helical" evidence="6">
    <location>
        <begin position="108"/>
        <end position="130"/>
    </location>
</feature>
<dbReference type="Pfam" id="PF02588">
    <property type="entry name" value="YitT_membrane"/>
    <property type="match status" value="1"/>
</dbReference>
<keyword evidence="2" id="KW-1003">Cell membrane</keyword>
<feature type="transmembrane region" description="Helical" evidence="6">
    <location>
        <begin position="151"/>
        <end position="169"/>
    </location>
</feature>
<evidence type="ECO:0000256" key="1">
    <source>
        <dbReference type="ARBA" id="ARBA00004651"/>
    </source>
</evidence>